<dbReference type="PROSITE" id="PS51930">
    <property type="entry name" value="BMC_2"/>
    <property type="match status" value="1"/>
</dbReference>
<organism evidence="6 7">
    <name type="scientific">Sporolactobacillus shoreicorticis</name>
    <dbReference type="NCBI Taxonomy" id="1923877"/>
    <lineage>
        <taxon>Bacteria</taxon>
        <taxon>Bacillati</taxon>
        <taxon>Bacillota</taxon>
        <taxon>Bacilli</taxon>
        <taxon>Bacillales</taxon>
        <taxon>Sporolactobacillaceae</taxon>
        <taxon>Sporolactobacillus</taxon>
    </lineage>
</organism>
<gene>
    <name evidence="6" type="ORF">ACFSUE_12115</name>
</gene>
<dbReference type="InterPro" id="IPR050575">
    <property type="entry name" value="BMC_shell"/>
</dbReference>
<dbReference type="InterPro" id="IPR000249">
    <property type="entry name" value="BMC_dom"/>
</dbReference>
<dbReference type="InterPro" id="IPR037233">
    <property type="entry name" value="CcmK-like_sf"/>
</dbReference>
<protein>
    <submittedName>
        <fullName evidence="6">BMC domain-containing protein</fullName>
    </submittedName>
</protein>
<evidence type="ECO:0000313" key="7">
    <source>
        <dbReference type="Proteomes" id="UP001597399"/>
    </source>
</evidence>
<evidence type="ECO:0000259" key="5">
    <source>
        <dbReference type="PROSITE" id="PS51930"/>
    </source>
</evidence>
<dbReference type="SMART" id="SM00877">
    <property type="entry name" value="BMC"/>
    <property type="match status" value="1"/>
</dbReference>
<evidence type="ECO:0000256" key="2">
    <source>
        <dbReference type="ARBA" id="ARBA00024446"/>
    </source>
</evidence>
<feature type="compositionally biased region" description="Basic and acidic residues" evidence="4">
    <location>
        <begin position="124"/>
        <end position="133"/>
    </location>
</feature>
<feature type="compositionally biased region" description="Basic residues" evidence="4">
    <location>
        <begin position="145"/>
        <end position="154"/>
    </location>
</feature>
<dbReference type="PANTHER" id="PTHR33941">
    <property type="entry name" value="PROPANEDIOL UTILIZATION PROTEIN PDUA"/>
    <property type="match status" value="1"/>
</dbReference>
<evidence type="ECO:0000256" key="1">
    <source>
        <dbReference type="ARBA" id="ARBA00024322"/>
    </source>
</evidence>
<comment type="subcellular location">
    <subcellularLocation>
        <location evidence="1">Bacterial microcompartment</location>
    </subcellularLocation>
</comment>
<keyword evidence="7" id="KW-1185">Reference proteome</keyword>
<feature type="compositionally biased region" description="Basic and acidic residues" evidence="4">
    <location>
        <begin position="82"/>
        <end position="107"/>
    </location>
</feature>
<sequence length="171" mass="18639">MPDALGMLEVRGYVAAITFADVMAKVADVTILELKKTRGMGWMTIFIEGDVAAVQAAIQAASTQSREENLYVTAKVIPRPATDLKEKLVHSPLAKDQEKSDDKEKQPPVKTSAPPKEAQSESEEALKEPEKPKNTGTAKTETKPASRRGGRRTKKAEPGKNSDDKPDKPKE</sequence>
<dbReference type="Gene3D" id="3.30.70.1710">
    <property type="match status" value="1"/>
</dbReference>
<name>A0ABW5S425_9BACL</name>
<dbReference type="Pfam" id="PF00936">
    <property type="entry name" value="BMC"/>
    <property type="match status" value="1"/>
</dbReference>
<evidence type="ECO:0000256" key="4">
    <source>
        <dbReference type="SAM" id="MobiDB-lite"/>
    </source>
</evidence>
<evidence type="ECO:0000313" key="6">
    <source>
        <dbReference type="EMBL" id="MFD2694366.1"/>
    </source>
</evidence>
<dbReference type="InterPro" id="IPR044872">
    <property type="entry name" value="CcmK/CsoS1_BMC"/>
</dbReference>
<dbReference type="EMBL" id="JBHUMQ010000026">
    <property type="protein sequence ID" value="MFD2694366.1"/>
    <property type="molecule type" value="Genomic_DNA"/>
</dbReference>
<evidence type="ECO:0000256" key="3">
    <source>
        <dbReference type="PROSITE-ProRule" id="PRU01278"/>
    </source>
</evidence>
<dbReference type="RefSeq" id="WP_253057909.1">
    <property type="nucleotide sequence ID" value="NZ_JAMXWM010000001.1"/>
</dbReference>
<accession>A0ABW5S425</accession>
<comment type="caution">
    <text evidence="6">The sequence shown here is derived from an EMBL/GenBank/DDBJ whole genome shotgun (WGS) entry which is preliminary data.</text>
</comment>
<proteinExistence type="inferred from homology"/>
<keyword evidence="2" id="KW-1283">Bacterial microcompartment</keyword>
<feature type="domain" description="BMC" evidence="5">
    <location>
        <begin position="4"/>
        <end position="89"/>
    </location>
</feature>
<reference evidence="7" key="1">
    <citation type="journal article" date="2019" name="Int. J. Syst. Evol. Microbiol.">
        <title>The Global Catalogue of Microorganisms (GCM) 10K type strain sequencing project: providing services to taxonomists for standard genome sequencing and annotation.</title>
        <authorList>
            <consortium name="The Broad Institute Genomics Platform"/>
            <consortium name="The Broad Institute Genome Sequencing Center for Infectious Disease"/>
            <person name="Wu L."/>
            <person name="Ma J."/>
        </authorList>
    </citation>
    <scope>NUCLEOTIDE SEQUENCE [LARGE SCALE GENOMIC DNA]</scope>
    <source>
        <strain evidence="7">TISTR 2466</strain>
    </source>
</reference>
<dbReference type="SUPFAM" id="SSF143414">
    <property type="entry name" value="CcmK-like"/>
    <property type="match status" value="1"/>
</dbReference>
<dbReference type="Proteomes" id="UP001597399">
    <property type="component" value="Unassembled WGS sequence"/>
</dbReference>
<feature type="region of interest" description="Disordered" evidence="4">
    <location>
        <begin position="81"/>
        <end position="171"/>
    </location>
</feature>
<dbReference type="PANTHER" id="PTHR33941:SF11">
    <property type="entry name" value="BACTERIAL MICROCOMPARTMENT SHELL PROTEIN PDUJ"/>
    <property type="match status" value="1"/>
</dbReference>
<comment type="similarity">
    <text evidence="3">Belongs to the bacterial microcompartments protein family.</text>
</comment>
<feature type="compositionally biased region" description="Basic and acidic residues" evidence="4">
    <location>
        <begin position="155"/>
        <end position="171"/>
    </location>
</feature>